<evidence type="ECO:0000256" key="4">
    <source>
        <dbReference type="ARBA" id="ARBA00022614"/>
    </source>
</evidence>
<keyword evidence="5 12" id="KW-0812">Transmembrane</keyword>
<dbReference type="Pfam" id="PF23598">
    <property type="entry name" value="LRR_14"/>
    <property type="match status" value="1"/>
</dbReference>
<dbReference type="Gene3D" id="1.10.510.10">
    <property type="entry name" value="Transferase(Phosphotransferase) domain 1"/>
    <property type="match status" value="1"/>
</dbReference>
<keyword evidence="3" id="KW-1003">Cell membrane</keyword>
<evidence type="ECO:0000256" key="9">
    <source>
        <dbReference type="ARBA" id="ARBA00023136"/>
    </source>
</evidence>
<evidence type="ECO:0000256" key="10">
    <source>
        <dbReference type="ARBA" id="ARBA00023170"/>
    </source>
</evidence>
<evidence type="ECO:0000313" key="15">
    <source>
        <dbReference type="Proteomes" id="UP001374535"/>
    </source>
</evidence>
<evidence type="ECO:0000256" key="6">
    <source>
        <dbReference type="ARBA" id="ARBA00022729"/>
    </source>
</evidence>
<feature type="domain" description="Protein kinase" evidence="13">
    <location>
        <begin position="477"/>
        <end position="756"/>
    </location>
</feature>
<gene>
    <name evidence="14" type="ORF">V8G54_011948</name>
</gene>
<dbReference type="PANTHER" id="PTHR48052">
    <property type="entry name" value="UNNAMED PRODUCT"/>
    <property type="match status" value="1"/>
</dbReference>
<feature type="transmembrane region" description="Helical" evidence="12">
    <location>
        <begin position="397"/>
        <end position="419"/>
    </location>
</feature>
<keyword evidence="11" id="KW-0325">Glycoprotein</keyword>
<dbReference type="AlphaFoldDB" id="A0AAQ3NSJ4"/>
<keyword evidence="7" id="KW-0677">Repeat</keyword>
<dbReference type="Proteomes" id="UP001374535">
    <property type="component" value="Chromosome 4"/>
</dbReference>
<protein>
    <recommendedName>
        <fullName evidence="13">Protein kinase domain-containing protein</fullName>
    </recommendedName>
</protein>
<dbReference type="InterPro" id="IPR011009">
    <property type="entry name" value="Kinase-like_dom_sf"/>
</dbReference>
<proteinExistence type="inferred from homology"/>
<comment type="similarity">
    <text evidence="2">Belongs to the RLP family.</text>
</comment>
<evidence type="ECO:0000256" key="12">
    <source>
        <dbReference type="SAM" id="Phobius"/>
    </source>
</evidence>
<organism evidence="14 15">
    <name type="scientific">Vigna mungo</name>
    <name type="common">Black gram</name>
    <name type="synonym">Phaseolus mungo</name>
    <dbReference type="NCBI Taxonomy" id="3915"/>
    <lineage>
        <taxon>Eukaryota</taxon>
        <taxon>Viridiplantae</taxon>
        <taxon>Streptophyta</taxon>
        <taxon>Embryophyta</taxon>
        <taxon>Tracheophyta</taxon>
        <taxon>Spermatophyta</taxon>
        <taxon>Magnoliopsida</taxon>
        <taxon>eudicotyledons</taxon>
        <taxon>Gunneridae</taxon>
        <taxon>Pentapetalae</taxon>
        <taxon>rosids</taxon>
        <taxon>fabids</taxon>
        <taxon>Fabales</taxon>
        <taxon>Fabaceae</taxon>
        <taxon>Papilionoideae</taxon>
        <taxon>50 kb inversion clade</taxon>
        <taxon>NPAAA clade</taxon>
        <taxon>indigoferoid/millettioid clade</taxon>
        <taxon>Phaseoleae</taxon>
        <taxon>Vigna</taxon>
    </lineage>
</organism>
<keyword evidence="8 12" id="KW-1133">Transmembrane helix</keyword>
<dbReference type="InterPro" id="IPR001611">
    <property type="entry name" value="Leu-rich_rpt"/>
</dbReference>
<dbReference type="PANTHER" id="PTHR48052:SF29">
    <property type="entry name" value="PROTEIN KINASE DOMAIN-CONTAINING PROTEIN"/>
    <property type="match status" value="1"/>
</dbReference>
<keyword evidence="9 12" id="KW-0472">Membrane</keyword>
<dbReference type="InterPro" id="IPR032675">
    <property type="entry name" value="LRR_dom_sf"/>
</dbReference>
<comment type="subcellular location">
    <subcellularLocation>
        <location evidence="1">Cell membrane</location>
        <topology evidence="1">Single-pass type I membrane protein</topology>
    </subcellularLocation>
</comment>
<accession>A0AAQ3NSJ4</accession>
<dbReference type="SUPFAM" id="SSF56112">
    <property type="entry name" value="Protein kinase-like (PK-like)"/>
    <property type="match status" value="1"/>
</dbReference>
<evidence type="ECO:0000256" key="8">
    <source>
        <dbReference type="ARBA" id="ARBA00022989"/>
    </source>
</evidence>
<name>A0AAQ3NSJ4_VIGMU</name>
<keyword evidence="4" id="KW-0433">Leucine-rich repeat</keyword>
<keyword evidence="6" id="KW-0732">Signal</keyword>
<dbReference type="InterPro" id="IPR055414">
    <property type="entry name" value="LRR_R13L4/SHOC2-like"/>
</dbReference>
<evidence type="ECO:0000256" key="2">
    <source>
        <dbReference type="ARBA" id="ARBA00009592"/>
    </source>
</evidence>
<evidence type="ECO:0000256" key="11">
    <source>
        <dbReference type="ARBA" id="ARBA00023180"/>
    </source>
</evidence>
<keyword evidence="15" id="KW-1185">Reference proteome</keyword>
<evidence type="ECO:0000313" key="14">
    <source>
        <dbReference type="EMBL" id="WVZ14382.1"/>
    </source>
</evidence>
<evidence type="ECO:0000256" key="5">
    <source>
        <dbReference type="ARBA" id="ARBA00022692"/>
    </source>
</evidence>
<dbReference type="GO" id="GO:0005886">
    <property type="term" value="C:plasma membrane"/>
    <property type="evidence" value="ECO:0007669"/>
    <property type="project" value="UniProtKB-SubCell"/>
</dbReference>
<dbReference type="Gene3D" id="3.30.200.20">
    <property type="entry name" value="Phosphorylase Kinase, domain 1"/>
    <property type="match status" value="1"/>
</dbReference>
<keyword evidence="10" id="KW-0675">Receptor</keyword>
<dbReference type="GO" id="GO:0004674">
    <property type="term" value="F:protein serine/threonine kinase activity"/>
    <property type="evidence" value="ECO:0007669"/>
    <property type="project" value="UniProtKB-EC"/>
</dbReference>
<dbReference type="InterPro" id="IPR000719">
    <property type="entry name" value="Prot_kinase_dom"/>
</dbReference>
<dbReference type="FunFam" id="3.80.10.10:FF:000380">
    <property type="entry name" value="Putative inactive leucine-rich repeat receptor-like protein kinase"/>
    <property type="match status" value="1"/>
</dbReference>
<dbReference type="GO" id="GO:0005524">
    <property type="term" value="F:ATP binding"/>
    <property type="evidence" value="ECO:0007669"/>
    <property type="project" value="InterPro"/>
</dbReference>
<dbReference type="SUPFAM" id="SSF52058">
    <property type="entry name" value="L domain-like"/>
    <property type="match status" value="1"/>
</dbReference>
<dbReference type="PROSITE" id="PS50011">
    <property type="entry name" value="PROTEIN_KINASE_DOM"/>
    <property type="match status" value="1"/>
</dbReference>
<dbReference type="InterPro" id="IPR001245">
    <property type="entry name" value="Ser-Thr/Tyr_kinase_cat_dom"/>
</dbReference>
<reference evidence="14 15" key="1">
    <citation type="journal article" date="2023" name="Life. Sci Alliance">
        <title>Evolutionary insights into 3D genome organization and epigenetic landscape of Vigna mungo.</title>
        <authorList>
            <person name="Junaid A."/>
            <person name="Singh B."/>
            <person name="Bhatia S."/>
        </authorList>
    </citation>
    <scope>NUCLEOTIDE SEQUENCE [LARGE SCALE GENOMIC DNA]</scope>
    <source>
        <strain evidence="14">Urdbean</strain>
    </source>
</reference>
<dbReference type="EMBL" id="CP144697">
    <property type="protein sequence ID" value="WVZ14382.1"/>
    <property type="molecule type" value="Genomic_DNA"/>
</dbReference>
<dbReference type="FunFam" id="3.30.200.20:FF:000479">
    <property type="entry name" value="Putative inactive leucine-rich repeat receptor-like protein kinase"/>
    <property type="match status" value="1"/>
</dbReference>
<dbReference type="PROSITE" id="PS51450">
    <property type="entry name" value="LRR"/>
    <property type="match status" value="1"/>
</dbReference>
<evidence type="ECO:0000256" key="7">
    <source>
        <dbReference type="ARBA" id="ARBA00022737"/>
    </source>
</evidence>
<dbReference type="Gene3D" id="3.80.10.10">
    <property type="entry name" value="Ribonuclease Inhibitor"/>
    <property type="match status" value="2"/>
</dbReference>
<evidence type="ECO:0000256" key="3">
    <source>
        <dbReference type="ARBA" id="ARBA00022475"/>
    </source>
</evidence>
<dbReference type="FunFam" id="1.10.510.10:FF:000657">
    <property type="entry name" value="Putative inactive leucine-rich repeat receptor-like protein kinase"/>
    <property type="match status" value="1"/>
</dbReference>
<dbReference type="Pfam" id="PF07714">
    <property type="entry name" value="PK_Tyr_Ser-Thr"/>
    <property type="match status" value="1"/>
</dbReference>
<sequence>MFQGGTMRQFCYLYLVLSWFFFIPNTYELQAAQTQALLQLRVHLEYPSSLQIWEYYQGDLCMLSPSANLSIKCEDDEVTELKITGEKSLKPPRFNGYAVPNHTLSMNFSIDSFFITLTELTTLRVLSLVSLGIWGPLPDKIHHFTLLQVLDLSFNFLFGAIPPKISTTVTLHTLTLDDNYFNTTMPDSFDSLSNLNILSMKSNGLKGSFPSSLGKIKTLEVISLSHNELSGDLPGLSSLTGLHVLDLRENHLESELPLLPKSVVTVLLSNNSFSGEIPKQFQELDQLQHLDLSLNFLSKTPPSALFSLPEISYLNLASNVLSGTLPDKLNCGSKLGFVDISRNKLSGGLPSCLANTSDSRVVRYAGNCLSVDSQNQHRGSYCKESTSGWKSFKTWEVAVVMTIIVVLVLVLLFSSVFLWKKYHSRKTTGQDNSSIAVPSEILANARFISQTVKLGTQTIPTCRQFSIEELKEATKNFDLSTYIGQGSMGKMYKGKLENGSYVAIRSLALSKKCSIQTLRAKLDLLSKLHHPNLVSLLGHCIDGGGQDDSNSHKLHLVYEYVPNGNYHAHLSEFSVGKALKWSDRLAILIGVAKAVHFLHTGVIPGCFSNLLKTKNVLLDEYRIPKLSDYGMSIITEEIEKFETELQRNCSSFFYCSLRTKADDDVYNFGFILFESLVGPIACDRGETFFLNEKASFGSQDGRRKIVDPIVLTTCSQESLSIAISITTKCISPESSFRPSFEDVLWNLQTSLRLEFLRFETKRGNKIDIHILYQETKLTSIYYIRRRTTLAFRWNPRSGGGEEGAELRVGNAIAAPPATPLSHRHYALTAIRIRELELKA</sequence>
<evidence type="ECO:0000256" key="1">
    <source>
        <dbReference type="ARBA" id="ARBA00004251"/>
    </source>
</evidence>
<dbReference type="FunFam" id="3.80.10.10:FF:000155">
    <property type="entry name" value="Putative inactive leucine-rich repeat receptor-like protein kinase"/>
    <property type="match status" value="1"/>
</dbReference>
<evidence type="ECO:0000259" key="13">
    <source>
        <dbReference type="PROSITE" id="PS50011"/>
    </source>
</evidence>